<dbReference type="OrthoDB" id="2570975at2759"/>
<sequence length="307" mass="33250">MVPRTSKSSKIACAAVLRSHQRSTLSAARRILHKTSSRRRLRRPLGIRNATNGARLEQPPAPALLQLPRTLAKPEVGEVDRQPIESAYPELAHVPTEYIRKGLMVTGTDMLAAVANVQARPPASTLPRELEIVVNETVAAHCPTHMLAIYSNSTAEQKRKVTLFPTHHLVLAAYCNNLTALSPSSPDATNPTVQLPVVPLCLPSPETFSILQSYLYTKRIDVLLAALLPAPPSSLSDTSIPLPDMLKHLINHLAATGNVPALARYAMIINGVWRNACALGVYDDKLWGAVAVAWEAVVGAMDMGKKP</sequence>
<evidence type="ECO:0000313" key="1">
    <source>
        <dbReference type="EMBL" id="KIM92116.1"/>
    </source>
</evidence>
<dbReference type="Proteomes" id="UP000054166">
    <property type="component" value="Unassembled WGS sequence"/>
</dbReference>
<evidence type="ECO:0008006" key="3">
    <source>
        <dbReference type="Google" id="ProtNLM"/>
    </source>
</evidence>
<reference evidence="1 2" key="1">
    <citation type="submission" date="2014-04" db="EMBL/GenBank/DDBJ databases">
        <authorList>
            <consortium name="DOE Joint Genome Institute"/>
            <person name="Kuo A."/>
            <person name="Tarkka M."/>
            <person name="Buscot F."/>
            <person name="Kohler A."/>
            <person name="Nagy L.G."/>
            <person name="Floudas D."/>
            <person name="Copeland A."/>
            <person name="Barry K.W."/>
            <person name="Cichocki N."/>
            <person name="Veneault-Fourrey C."/>
            <person name="LaButti K."/>
            <person name="Lindquist E.A."/>
            <person name="Lipzen A."/>
            <person name="Lundell T."/>
            <person name="Morin E."/>
            <person name="Murat C."/>
            <person name="Sun H."/>
            <person name="Tunlid A."/>
            <person name="Henrissat B."/>
            <person name="Grigoriev I.V."/>
            <person name="Hibbett D.S."/>
            <person name="Martin F."/>
            <person name="Nordberg H.P."/>
            <person name="Cantor M.N."/>
            <person name="Hua S.X."/>
        </authorList>
    </citation>
    <scope>NUCLEOTIDE SEQUENCE [LARGE SCALE GENOMIC DNA]</scope>
    <source>
        <strain evidence="1 2">F 1598</strain>
    </source>
</reference>
<keyword evidence="2" id="KW-1185">Reference proteome</keyword>
<reference evidence="2" key="2">
    <citation type="submission" date="2015-01" db="EMBL/GenBank/DDBJ databases">
        <title>Evolutionary Origins and Diversification of the Mycorrhizal Mutualists.</title>
        <authorList>
            <consortium name="DOE Joint Genome Institute"/>
            <consortium name="Mycorrhizal Genomics Consortium"/>
            <person name="Kohler A."/>
            <person name="Kuo A."/>
            <person name="Nagy L.G."/>
            <person name="Floudas D."/>
            <person name="Copeland A."/>
            <person name="Barry K.W."/>
            <person name="Cichocki N."/>
            <person name="Veneault-Fourrey C."/>
            <person name="LaButti K."/>
            <person name="Lindquist E.A."/>
            <person name="Lipzen A."/>
            <person name="Lundell T."/>
            <person name="Morin E."/>
            <person name="Murat C."/>
            <person name="Riley R."/>
            <person name="Ohm R."/>
            <person name="Sun H."/>
            <person name="Tunlid A."/>
            <person name="Henrissat B."/>
            <person name="Grigoriev I.V."/>
            <person name="Hibbett D.S."/>
            <person name="Martin F."/>
        </authorList>
    </citation>
    <scope>NUCLEOTIDE SEQUENCE [LARGE SCALE GENOMIC DNA]</scope>
    <source>
        <strain evidence="2">F 1598</strain>
    </source>
</reference>
<dbReference type="EMBL" id="KN832970">
    <property type="protein sequence ID" value="KIM92116.1"/>
    <property type="molecule type" value="Genomic_DNA"/>
</dbReference>
<evidence type="ECO:0000313" key="2">
    <source>
        <dbReference type="Proteomes" id="UP000054166"/>
    </source>
</evidence>
<dbReference type="CDD" id="cd18186">
    <property type="entry name" value="BTB_POZ_ZBTB_KLHL-like"/>
    <property type="match status" value="1"/>
</dbReference>
<dbReference type="InParanoid" id="A0A0C3GNQ0"/>
<name>A0A0C3GNQ0_PILCF</name>
<dbReference type="AlphaFoldDB" id="A0A0C3GNQ0"/>
<organism evidence="1 2">
    <name type="scientific">Piloderma croceum (strain F 1598)</name>
    <dbReference type="NCBI Taxonomy" id="765440"/>
    <lineage>
        <taxon>Eukaryota</taxon>
        <taxon>Fungi</taxon>
        <taxon>Dikarya</taxon>
        <taxon>Basidiomycota</taxon>
        <taxon>Agaricomycotina</taxon>
        <taxon>Agaricomycetes</taxon>
        <taxon>Agaricomycetidae</taxon>
        <taxon>Atheliales</taxon>
        <taxon>Atheliaceae</taxon>
        <taxon>Piloderma</taxon>
    </lineage>
</organism>
<gene>
    <name evidence="1" type="ORF">PILCRDRAFT_810131</name>
</gene>
<dbReference type="HOGENOM" id="CLU_059618_0_0_1"/>
<protein>
    <recommendedName>
        <fullName evidence="3">BTB domain-containing protein</fullName>
    </recommendedName>
</protein>
<accession>A0A0C3GNQ0</accession>
<proteinExistence type="predicted"/>